<comment type="caution">
    <text evidence="1">The sequence shown here is derived from an EMBL/GenBank/DDBJ whole genome shotgun (WGS) entry which is preliminary data.</text>
</comment>
<organism evidence="1 2">
    <name type="scientific">Paraburkholderia domus</name>
    <dbReference type="NCBI Taxonomy" id="2793075"/>
    <lineage>
        <taxon>Bacteria</taxon>
        <taxon>Pseudomonadati</taxon>
        <taxon>Pseudomonadota</taxon>
        <taxon>Betaproteobacteria</taxon>
        <taxon>Burkholderiales</taxon>
        <taxon>Burkholderiaceae</taxon>
        <taxon>Paraburkholderia</taxon>
    </lineage>
</organism>
<accession>A0A9N8MSL0</accession>
<keyword evidence="2" id="KW-1185">Reference proteome</keyword>
<name>A0A9N8MSL0_9BURK</name>
<dbReference type="EMBL" id="CAJNAS010000002">
    <property type="protein sequence ID" value="CAE6865854.1"/>
    <property type="molecule type" value="Genomic_DNA"/>
</dbReference>
<evidence type="ECO:0000313" key="2">
    <source>
        <dbReference type="Proteomes" id="UP000675121"/>
    </source>
</evidence>
<proteinExistence type="predicted"/>
<gene>
    <name evidence="1" type="ORF">R70211_00791</name>
</gene>
<dbReference type="Proteomes" id="UP000675121">
    <property type="component" value="Unassembled WGS sequence"/>
</dbReference>
<reference evidence="1" key="1">
    <citation type="submission" date="2021-02" db="EMBL/GenBank/DDBJ databases">
        <authorList>
            <person name="Vanwijnsberghe S."/>
        </authorList>
    </citation>
    <scope>NUCLEOTIDE SEQUENCE</scope>
    <source>
        <strain evidence="1">R-70211</strain>
    </source>
</reference>
<dbReference type="AlphaFoldDB" id="A0A9N8MSL0"/>
<protein>
    <submittedName>
        <fullName evidence="1">Uncharacterized protein</fullName>
    </submittedName>
</protein>
<evidence type="ECO:0000313" key="1">
    <source>
        <dbReference type="EMBL" id="CAE6865854.1"/>
    </source>
</evidence>
<sequence>MSKIYDDSERVNREFSFCADDAPLESYPQGVFAFEPAHSH</sequence>